<accession>A0ACB9FWY1</accession>
<evidence type="ECO:0000313" key="1">
    <source>
        <dbReference type="EMBL" id="KAI3775854.1"/>
    </source>
</evidence>
<dbReference type="Proteomes" id="UP001056120">
    <property type="component" value="Linkage Group LG15"/>
</dbReference>
<name>A0ACB9FWY1_9ASTR</name>
<keyword evidence="2" id="KW-1185">Reference proteome</keyword>
<evidence type="ECO:0000313" key="2">
    <source>
        <dbReference type="Proteomes" id="UP001056120"/>
    </source>
</evidence>
<protein>
    <submittedName>
        <fullName evidence="1">Uncharacterized protein</fullName>
    </submittedName>
</protein>
<reference evidence="1 2" key="2">
    <citation type="journal article" date="2022" name="Mol. Ecol. Resour.">
        <title>The genomes of chicory, endive, great burdock and yacon provide insights into Asteraceae paleo-polyploidization history and plant inulin production.</title>
        <authorList>
            <person name="Fan W."/>
            <person name="Wang S."/>
            <person name="Wang H."/>
            <person name="Wang A."/>
            <person name="Jiang F."/>
            <person name="Liu H."/>
            <person name="Zhao H."/>
            <person name="Xu D."/>
            <person name="Zhang Y."/>
        </authorList>
    </citation>
    <scope>NUCLEOTIDE SEQUENCE [LARGE SCALE GENOMIC DNA]</scope>
    <source>
        <strain evidence="2">cv. Yunnan</strain>
        <tissue evidence="1">Leaves</tissue>
    </source>
</reference>
<comment type="caution">
    <text evidence="1">The sequence shown here is derived from an EMBL/GenBank/DDBJ whole genome shotgun (WGS) entry which is preliminary data.</text>
</comment>
<organism evidence="1 2">
    <name type="scientific">Smallanthus sonchifolius</name>
    <dbReference type="NCBI Taxonomy" id="185202"/>
    <lineage>
        <taxon>Eukaryota</taxon>
        <taxon>Viridiplantae</taxon>
        <taxon>Streptophyta</taxon>
        <taxon>Embryophyta</taxon>
        <taxon>Tracheophyta</taxon>
        <taxon>Spermatophyta</taxon>
        <taxon>Magnoliopsida</taxon>
        <taxon>eudicotyledons</taxon>
        <taxon>Gunneridae</taxon>
        <taxon>Pentapetalae</taxon>
        <taxon>asterids</taxon>
        <taxon>campanulids</taxon>
        <taxon>Asterales</taxon>
        <taxon>Asteraceae</taxon>
        <taxon>Asteroideae</taxon>
        <taxon>Heliantheae alliance</taxon>
        <taxon>Millerieae</taxon>
        <taxon>Smallanthus</taxon>
    </lineage>
</organism>
<dbReference type="EMBL" id="CM042032">
    <property type="protein sequence ID" value="KAI3775854.1"/>
    <property type="molecule type" value="Genomic_DNA"/>
</dbReference>
<proteinExistence type="predicted"/>
<reference evidence="2" key="1">
    <citation type="journal article" date="2022" name="Mol. Ecol. Resour.">
        <title>The genomes of chicory, endive, great burdock and yacon provide insights into Asteraceae palaeo-polyploidization history and plant inulin production.</title>
        <authorList>
            <person name="Fan W."/>
            <person name="Wang S."/>
            <person name="Wang H."/>
            <person name="Wang A."/>
            <person name="Jiang F."/>
            <person name="Liu H."/>
            <person name="Zhao H."/>
            <person name="Xu D."/>
            <person name="Zhang Y."/>
        </authorList>
    </citation>
    <scope>NUCLEOTIDE SEQUENCE [LARGE SCALE GENOMIC DNA]</scope>
    <source>
        <strain evidence="2">cv. Yunnan</strain>
    </source>
</reference>
<gene>
    <name evidence="1" type="ORF">L1987_45610</name>
</gene>
<sequence length="133" mass="15402">MLHQGIQRPEVVKASMKQAMSLIFLIAYSLTLLLISREDLATCHRKLVTLPLWQFYSEMVIPIGITSNVWRYTRPHWATTYYNGQDISSGGVLEDIPENIASMKTTEACSYCLDILNRWRMIQNDWVSSEKMK</sequence>